<evidence type="ECO:0000313" key="2">
    <source>
        <dbReference type="Proteomes" id="UP000199622"/>
    </source>
</evidence>
<name>A0A1H4TZB0_9PSEU</name>
<evidence type="ECO:0000313" key="1">
    <source>
        <dbReference type="EMBL" id="SEC61816.1"/>
    </source>
</evidence>
<dbReference type="STRING" id="208445.SAMN04489727_4419"/>
<keyword evidence="2" id="KW-1185">Reference proteome</keyword>
<dbReference type="EMBL" id="FNSO01000004">
    <property type="protein sequence ID" value="SEC61816.1"/>
    <property type="molecule type" value="Genomic_DNA"/>
</dbReference>
<reference evidence="2" key="1">
    <citation type="submission" date="2016-10" db="EMBL/GenBank/DDBJ databases">
        <authorList>
            <person name="Varghese N."/>
            <person name="Submissions S."/>
        </authorList>
    </citation>
    <scope>NUCLEOTIDE SEQUENCE [LARGE SCALE GENOMIC DNA]</scope>
    <source>
        <strain evidence="2">DSM 44544</strain>
    </source>
</reference>
<organism evidence="1 2">
    <name type="scientific">Amycolatopsis tolypomycina</name>
    <dbReference type="NCBI Taxonomy" id="208445"/>
    <lineage>
        <taxon>Bacteria</taxon>
        <taxon>Bacillati</taxon>
        <taxon>Actinomycetota</taxon>
        <taxon>Actinomycetes</taxon>
        <taxon>Pseudonocardiales</taxon>
        <taxon>Pseudonocardiaceae</taxon>
        <taxon>Amycolatopsis</taxon>
    </lineage>
</organism>
<dbReference type="AlphaFoldDB" id="A0A1H4TZB0"/>
<sequence length="57" mass="5905">MIGNDSGRRRLRVALAAAPVVLPGTASSPIAVPQRWNRALVVHAHAWAAIDGVGIAP</sequence>
<accession>A0A1H4TZB0</accession>
<dbReference type="RefSeq" id="WP_167384680.1">
    <property type="nucleotide sequence ID" value="NZ_FNSO01000004.1"/>
</dbReference>
<dbReference type="Proteomes" id="UP000199622">
    <property type="component" value="Unassembled WGS sequence"/>
</dbReference>
<protein>
    <submittedName>
        <fullName evidence="1">Uncharacterized protein</fullName>
    </submittedName>
</protein>
<proteinExistence type="predicted"/>
<gene>
    <name evidence="1" type="ORF">SAMN04489727_4419</name>
</gene>